<feature type="coiled-coil region" evidence="1">
    <location>
        <begin position="478"/>
        <end position="540"/>
    </location>
</feature>
<name>A0AAN9XZT1_9HEMI</name>
<comment type="caution">
    <text evidence="3">The sequence shown here is derived from an EMBL/GenBank/DDBJ whole genome shotgun (WGS) entry which is preliminary data.</text>
</comment>
<keyword evidence="1" id="KW-0175">Coiled coil</keyword>
<evidence type="ECO:0000256" key="2">
    <source>
        <dbReference type="SAM" id="MobiDB-lite"/>
    </source>
</evidence>
<evidence type="ECO:0000313" key="3">
    <source>
        <dbReference type="EMBL" id="KAK7575445.1"/>
    </source>
</evidence>
<dbReference type="AlphaFoldDB" id="A0AAN9XZT1"/>
<proteinExistence type="predicted"/>
<evidence type="ECO:0000313" key="4">
    <source>
        <dbReference type="Proteomes" id="UP001367676"/>
    </source>
</evidence>
<feature type="region of interest" description="Disordered" evidence="2">
    <location>
        <begin position="210"/>
        <end position="248"/>
    </location>
</feature>
<gene>
    <name evidence="3" type="ORF">V9T40_011731</name>
</gene>
<dbReference type="Proteomes" id="UP001367676">
    <property type="component" value="Unassembled WGS sequence"/>
</dbReference>
<keyword evidence="4" id="KW-1185">Reference proteome</keyword>
<protein>
    <submittedName>
        <fullName evidence="3">Uncharacterized protein</fullName>
    </submittedName>
</protein>
<feature type="region of interest" description="Disordered" evidence="2">
    <location>
        <begin position="152"/>
        <end position="198"/>
    </location>
</feature>
<accession>A0AAN9XZT1</accession>
<sequence>MENTNLENRNLRRTKDVHSDANLSALADSLQFLSLGVPGISRSKNFNVNAWSTPLKSIENLQRRVVRDENYEMETTTNDVNVNVNLDDDSLSNVSDLFRGQNVFEKTSDFIEFYCLASPEESRRRTSVGDRTGFSTLVHRTLSLREPVLTDSYSPASATASPPPSSAPTAACDLPGGGGGDGDGGEPEQHLDVPFSRSGDSYACEGVDQWDVFAGGDPSSPPPSAVSNRSRSKDWATLSGHENDGVEQSAYSCSDCDRSFVVDCEDDRDSTRVICSEETVDISSIEKSWSESDNHAPKSSPISLSNIRDNSRVRVTNEPVEFCLVDAVPSDEPVSLEQLETCDSSSSKTPTTTVDRGQDLLTDKLARVCDSVNKFMSLCTPLKDARTQSRTSINPFRCATVGNEGHKIVFDFPTNLLDVSIGMLENMTTLMAPVESASSVTRPYDENIASDLINIVQVFHAQSNRSHSSSRPNVSNINTRLLEENENLKTELEEYKNKYDVLRVEYESVLKVAHALRTNESRLKKALQEYEDETRKACNNYLILKDYATNLIMS</sequence>
<reference evidence="3 4" key="1">
    <citation type="submission" date="2024-03" db="EMBL/GenBank/DDBJ databases">
        <title>Adaptation during the transition from Ophiocordyceps entomopathogen to insect associate is accompanied by gene loss and intensified selection.</title>
        <authorList>
            <person name="Ward C.M."/>
            <person name="Onetto C.A."/>
            <person name="Borneman A.R."/>
        </authorList>
    </citation>
    <scope>NUCLEOTIDE SEQUENCE [LARGE SCALE GENOMIC DNA]</scope>
    <source>
        <strain evidence="3">AWRI1</strain>
        <tissue evidence="3">Single Adult Female</tissue>
    </source>
</reference>
<organism evidence="3 4">
    <name type="scientific">Parthenolecanium corni</name>
    <dbReference type="NCBI Taxonomy" id="536013"/>
    <lineage>
        <taxon>Eukaryota</taxon>
        <taxon>Metazoa</taxon>
        <taxon>Ecdysozoa</taxon>
        <taxon>Arthropoda</taxon>
        <taxon>Hexapoda</taxon>
        <taxon>Insecta</taxon>
        <taxon>Pterygota</taxon>
        <taxon>Neoptera</taxon>
        <taxon>Paraneoptera</taxon>
        <taxon>Hemiptera</taxon>
        <taxon>Sternorrhyncha</taxon>
        <taxon>Coccoidea</taxon>
        <taxon>Coccidae</taxon>
        <taxon>Parthenolecanium</taxon>
    </lineage>
</organism>
<dbReference type="EMBL" id="JBBCAQ010000036">
    <property type="protein sequence ID" value="KAK7575445.1"/>
    <property type="molecule type" value="Genomic_DNA"/>
</dbReference>
<evidence type="ECO:0000256" key="1">
    <source>
        <dbReference type="SAM" id="Coils"/>
    </source>
</evidence>